<gene>
    <name evidence="1" type="ORF">C9I57_31845</name>
</gene>
<evidence type="ECO:0000313" key="2">
    <source>
        <dbReference type="Proteomes" id="UP000240638"/>
    </source>
</evidence>
<accession>A0A2T3XJV4</accession>
<name>A0A2T3XJV4_9BURK</name>
<organism evidence="1 2">
    <name type="scientific">Trinickia symbiotica</name>
    <dbReference type="NCBI Taxonomy" id="863227"/>
    <lineage>
        <taxon>Bacteria</taxon>
        <taxon>Pseudomonadati</taxon>
        <taxon>Pseudomonadota</taxon>
        <taxon>Betaproteobacteria</taxon>
        <taxon>Burkholderiales</taxon>
        <taxon>Burkholderiaceae</taxon>
        <taxon>Trinickia</taxon>
    </lineage>
</organism>
<dbReference type="Pfam" id="PF15593">
    <property type="entry name" value="Imm42"/>
    <property type="match status" value="1"/>
</dbReference>
<dbReference type="EMBL" id="PYUC01000034">
    <property type="protein sequence ID" value="PTB16752.1"/>
    <property type="molecule type" value="Genomic_DNA"/>
</dbReference>
<sequence length="182" mass="20454">MEDLGEITMEFGKRSRFSIEIDIDDNCGGAWLFGHICYWVAGNVVGDYDAGTSLRDVLFQMKYIAGDRGRRNCPALMQLSERKAFEMISAALNETSDELYDFVTPDFMPASLDVRIPVDVFDSWKIFLVESSEAAKLLCFNMETSSLTSAILSLHEFDTVFANAYEYLDLIYESHSKSDGGS</sequence>
<evidence type="ECO:0000313" key="1">
    <source>
        <dbReference type="EMBL" id="PTB16752.1"/>
    </source>
</evidence>
<proteinExistence type="predicted"/>
<protein>
    <submittedName>
        <fullName evidence="1">Uncharacterized protein</fullName>
    </submittedName>
</protein>
<reference evidence="1 2" key="1">
    <citation type="submission" date="2018-03" db="EMBL/GenBank/DDBJ databases">
        <title>Whole genome analyses suggest that Burkholderia sensu lato contains two further novel genera in the rhizoxinica-symbiotica group Mycetohabitans gen. nov., and Trinickia gen. nov.: implications for the evolution of diazotrophy and nodulation in the Burkholderiaceae.</title>
        <authorList>
            <person name="Estrada De Los Santos P."/>
            <person name="Palmer M."/>
            <person name="Chavez-Ramirez B."/>
            <person name="Steenkamp E.T."/>
            <person name="Hirsch A.M."/>
            <person name="Manyaka P."/>
            <person name="Maluk M."/>
            <person name="Lafos M."/>
            <person name="Crook M."/>
            <person name="Gross E."/>
            <person name="Simon M.F."/>
            <person name="Bueno Dos Reis Junior F."/>
            <person name="Poole P.S."/>
            <person name="Venter S.N."/>
            <person name="James E.K."/>
        </authorList>
    </citation>
    <scope>NUCLEOTIDE SEQUENCE [LARGE SCALE GENOMIC DNA]</scope>
    <source>
        <strain evidence="1 2">JPY-366</strain>
    </source>
</reference>
<dbReference type="AlphaFoldDB" id="A0A2T3XJV4"/>
<comment type="caution">
    <text evidence="1">The sequence shown here is derived from an EMBL/GenBank/DDBJ whole genome shotgun (WGS) entry which is preliminary data.</text>
</comment>
<dbReference type="InterPro" id="IPR028958">
    <property type="entry name" value="Imm42"/>
</dbReference>
<dbReference type="Proteomes" id="UP000240638">
    <property type="component" value="Unassembled WGS sequence"/>
</dbReference>